<dbReference type="Pfam" id="PF14690">
    <property type="entry name" value="Zn_ribbon_ISL3"/>
    <property type="match status" value="1"/>
</dbReference>
<protein>
    <submittedName>
        <fullName evidence="2">Transposase</fullName>
    </submittedName>
</protein>
<name>A0A377XDV2_KLEPN</name>
<sequence length="119" mass="13297">MDEKSLYAHILNLSAPWQVKSLSLDENAGSVTVTVGIAENTRLACPGCGKSCSVHDHRHRKWRHLDTCQFTTIVEADVPRIMCPEHGCQTLPVPWAGPGSRYTLLFESVRSLMAENQHR</sequence>
<dbReference type="EMBL" id="UGLH01000005">
    <property type="protein sequence ID" value="STT79146.1"/>
    <property type="molecule type" value="Genomic_DNA"/>
</dbReference>
<proteinExistence type="predicted"/>
<dbReference type="AlphaFoldDB" id="A0A377XDV2"/>
<reference evidence="2 3" key="1">
    <citation type="submission" date="2018-06" db="EMBL/GenBank/DDBJ databases">
        <authorList>
            <consortium name="Pathogen Informatics"/>
            <person name="Doyle S."/>
        </authorList>
    </citation>
    <scope>NUCLEOTIDE SEQUENCE [LARGE SCALE GENOMIC DNA]</scope>
    <source>
        <strain evidence="2 3">NCTC5047</strain>
    </source>
</reference>
<dbReference type="Proteomes" id="UP000254340">
    <property type="component" value="Unassembled WGS sequence"/>
</dbReference>
<evidence type="ECO:0000313" key="3">
    <source>
        <dbReference type="Proteomes" id="UP000254340"/>
    </source>
</evidence>
<organism evidence="2 3">
    <name type="scientific">Klebsiella pneumoniae</name>
    <dbReference type="NCBI Taxonomy" id="573"/>
    <lineage>
        <taxon>Bacteria</taxon>
        <taxon>Pseudomonadati</taxon>
        <taxon>Pseudomonadota</taxon>
        <taxon>Gammaproteobacteria</taxon>
        <taxon>Enterobacterales</taxon>
        <taxon>Enterobacteriaceae</taxon>
        <taxon>Klebsiella/Raoultella group</taxon>
        <taxon>Klebsiella</taxon>
        <taxon>Klebsiella pneumoniae complex</taxon>
    </lineage>
</organism>
<dbReference type="InterPro" id="IPR029261">
    <property type="entry name" value="Transposase_Znf"/>
</dbReference>
<feature type="domain" description="Transposase IS204/IS1001/IS1096/IS1165 zinc-finger" evidence="1">
    <location>
        <begin position="44"/>
        <end position="86"/>
    </location>
</feature>
<gene>
    <name evidence="2" type="ORF">NCTC5047_01918</name>
</gene>
<accession>A0A377XDV2</accession>
<evidence type="ECO:0000259" key="1">
    <source>
        <dbReference type="Pfam" id="PF14690"/>
    </source>
</evidence>
<evidence type="ECO:0000313" key="2">
    <source>
        <dbReference type="EMBL" id="STT79146.1"/>
    </source>
</evidence>